<dbReference type="Proteomes" id="UP001056120">
    <property type="component" value="Linkage Group LG07"/>
</dbReference>
<protein>
    <submittedName>
        <fullName evidence="1">Uncharacterized protein</fullName>
    </submittedName>
</protein>
<name>A0ACB9ISM8_9ASTR</name>
<evidence type="ECO:0000313" key="1">
    <source>
        <dbReference type="EMBL" id="KAI3810057.1"/>
    </source>
</evidence>
<keyword evidence="2" id="KW-1185">Reference proteome</keyword>
<proteinExistence type="predicted"/>
<organism evidence="1 2">
    <name type="scientific">Smallanthus sonchifolius</name>
    <dbReference type="NCBI Taxonomy" id="185202"/>
    <lineage>
        <taxon>Eukaryota</taxon>
        <taxon>Viridiplantae</taxon>
        <taxon>Streptophyta</taxon>
        <taxon>Embryophyta</taxon>
        <taxon>Tracheophyta</taxon>
        <taxon>Spermatophyta</taxon>
        <taxon>Magnoliopsida</taxon>
        <taxon>eudicotyledons</taxon>
        <taxon>Gunneridae</taxon>
        <taxon>Pentapetalae</taxon>
        <taxon>asterids</taxon>
        <taxon>campanulids</taxon>
        <taxon>Asterales</taxon>
        <taxon>Asteraceae</taxon>
        <taxon>Asteroideae</taxon>
        <taxon>Heliantheae alliance</taxon>
        <taxon>Millerieae</taxon>
        <taxon>Smallanthus</taxon>
    </lineage>
</organism>
<comment type="caution">
    <text evidence="1">The sequence shown here is derived from an EMBL/GenBank/DDBJ whole genome shotgun (WGS) entry which is preliminary data.</text>
</comment>
<reference evidence="2" key="1">
    <citation type="journal article" date="2022" name="Mol. Ecol. Resour.">
        <title>The genomes of chicory, endive, great burdock and yacon provide insights into Asteraceae palaeo-polyploidization history and plant inulin production.</title>
        <authorList>
            <person name="Fan W."/>
            <person name="Wang S."/>
            <person name="Wang H."/>
            <person name="Wang A."/>
            <person name="Jiang F."/>
            <person name="Liu H."/>
            <person name="Zhao H."/>
            <person name="Xu D."/>
            <person name="Zhang Y."/>
        </authorList>
    </citation>
    <scope>NUCLEOTIDE SEQUENCE [LARGE SCALE GENOMIC DNA]</scope>
    <source>
        <strain evidence="2">cv. Yunnan</strain>
    </source>
</reference>
<gene>
    <name evidence="1" type="ORF">L1987_19664</name>
</gene>
<sequence>MDESSNVSHENLFTDSDMKDGNSESTRSESELYVEEEGFSISLRIIIEFNVLETSGASVVNSRFLDFKKINNNSCLLVDSNLNFALLALRIFFGDLLVISEDLFVDEMRFSSGKMNLSNENITINKSR</sequence>
<dbReference type="EMBL" id="CM042024">
    <property type="protein sequence ID" value="KAI3810057.1"/>
    <property type="molecule type" value="Genomic_DNA"/>
</dbReference>
<reference evidence="1 2" key="2">
    <citation type="journal article" date="2022" name="Mol. Ecol. Resour.">
        <title>The genomes of chicory, endive, great burdock and yacon provide insights into Asteraceae paleo-polyploidization history and plant inulin production.</title>
        <authorList>
            <person name="Fan W."/>
            <person name="Wang S."/>
            <person name="Wang H."/>
            <person name="Wang A."/>
            <person name="Jiang F."/>
            <person name="Liu H."/>
            <person name="Zhao H."/>
            <person name="Xu D."/>
            <person name="Zhang Y."/>
        </authorList>
    </citation>
    <scope>NUCLEOTIDE SEQUENCE [LARGE SCALE GENOMIC DNA]</scope>
    <source>
        <strain evidence="2">cv. Yunnan</strain>
        <tissue evidence="1">Leaves</tissue>
    </source>
</reference>
<evidence type="ECO:0000313" key="2">
    <source>
        <dbReference type="Proteomes" id="UP001056120"/>
    </source>
</evidence>
<accession>A0ACB9ISM8</accession>